<reference evidence="1 2" key="1">
    <citation type="journal article" date="2016" name="Nat. Commun.">
        <title>Thousands of microbial genomes shed light on interconnected biogeochemical processes in an aquifer system.</title>
        <authorList>
            <person name="Anantharaman K."/>
            <person name="Brown C.T."/>
            <person name="Hug L.A."/>
            <person name="Sharon I."/>
            <person name="Castelle C.J."/>
            <person name="Probst A.J."/>
            <person name="Thomas B.C."/>
            <person name="Singh A."/>
            <person name="Wilkins M.J."/>
            <person name="Karaoz U."/>
            <person name="Brodie E.L."/>
            <person name="Williams K.H."/>
            <person name="Hubbard S.S."/>
            <person name="Banfield J.F."/>
        </authorList>
    </citation>
    <scope>NUCLEOTIDE SEQUENCE [LARGE SCALE GENOMIC DNA]</scope>
</reference>
<accession>A0A1G2PVI9</accession>
<sequence>KRKGIAVMGTGDFTHPEWIKELKERLEPAPEEGLFVLRDAADISKAIRFILSVEVSSIYSKGGRVRKVHTIILSPSFEAAQEINKQLGWRGNLHSDGRPILGLDVKELAKIVFAASDKCMVIPAHAWTPWFSIFGSMSGFDSLEECFEELTPQIYAIETGLSSDPAMNWRVEKLDSVALISNSDSHSGRKIGREANIFDGEMSYAAIYEAIKYGAPARAGERSGKPAKLKGTIEFFPEEGKYHYDGHRACGVSWQPTETKAHQGKCSVCGKKVTVGVMSRVDDLATRPLNEKPREALEFISTVPLEEIISSALGVGPVSKAVQKEYNHLLEAFANEFEILLEADIDRVSKESLPIIGEGLRRVREGKLHIKPGYDGEFGKVEIFTEEERNNFKISALERSNQESLS</sequence>
<evidence type="ECO:0000313" key="2">
    <source>
        <dbReference type="Proteomes" id="UP000176951"/>
    </source>
</evidence>
<keyword evidence="1" id="KW-0378">Hydrolase</keyword>
<dbReference type="InterPro" id="IPR016195">
    <property type="entry name" value="Pol/histidinol_Pase-like"/>
</dbReference>
<proteinExistence type="predicted"/>
<feature type="non-terminal residue" evidence="1">
    <location>
        <position position="1"/>
    </location>
</feature>
<protein>
    <submittedName>
        <fullName evidence="1">DNA helicase UvrD</fullName>
    </submittedName>
</protein>
<dbReference type="EMBL" id="MHSW01000010">
    <property type="protein sequence ID" value="OHA52335.1"/>
    <property type="molecule type" value="Genomic_DNA"/>
</dbReference>
<dbReference type="Gene3D" id="3.20.20.140">
    <property type="entry name" value="Metal-dependent hydrolases"/>
    <property type="match status" value="1"/>
</dbReference>
<evidence type="ECO:0000313" key="1">
    <source>
        <dbReference type="EMBL" id="OHA52335.1"/>
    </source>
</evidence>
<dbReference type="CDD" id="cd19067">
    <property type="entry name" value="PfuEndoQ-like"/>
    <property type="match status" value="1"/>
</dbReference>
<comment type="caution">
    <text evidence="1">The sequence shown here is derived from an EMBL/GenBank/DDBJ whole genome shotgun (WGS) entry which is preliminary data.</text>
</comment>
<dbReference type="GO" id="GO:0004386">
    <property type="term" value="F:helicase activity"/>
    <property type="evidence" value="ECO:0007669"/>
    <property type="project" value="UniProtKB-KW"/>
</dbReference>
<keyword evidence="1" id="KW-0347">Helicase</keyword>
<dbReference type="SUPFAM" id="SSF89550">
    <property type="entry name" value="PHP domain-like"/>
    <property type="match status" value="1"/>
</dbReference>
<name>A0A1G2PVI9_9BACT</name>
<gene>
    <name evidence="1" type="ORF">A3A97_01415</name>
</gene>
<dbReference type="AlphaFoldDB" id="A0A1G2PVI9"/>
<dbReference type="PANTHER" id="PTHR40084:SF1">
    <property type="entry name" value="PHOSPHOTRANSFERASE"/>
    <property type="match status" value="1"/>
</dbReference>
<dbReference type="PANTHER" id="PTHR40084">
    <property type="entry name" value="PHOSPHOHYDROLASE, PHP FAMILY"/>
    <property type="match status" value="1"/>
</dbReference>
<keyword evidence="1" id="KW-0547">Nucleotide-binding</keyword>
<organism evidence="1 2">
    <name type="scientific">Candidatus Terrybacteria bacterium RIFCSPLOWO2_01_FULL_40_23</name>
    <dbReference type="NCBI Taxonomy" id="1802366"/>
    <lineage>
        <taxon>Bacteria</taxon>
        <taxon>Candidatus Terryibacteriota</taxon>
    </lineage>
</organism>
<dbReference type="Proteomes" id="UP000176951">
    <property type="component" value="Unassembled WGS sequence"/>
</dbReference>
<keyword evidence="1" id="KW-0067">ATP-binding</keyword>